<evidence type="ECO:0000256" key="8">
    <source>
        <dbReference type="ARBA" id="ARBA00022842"/>
    </source>
</evidence>
<evidence type="ECO:0000313" key="17">
    <source>
        <dbReference type="Proteomes" id="UP000306630"/>
    </source>
</evidence>
<evidence type="ECO:0000256" key="11">
    <source>
        <dbReference type="RuleBase" id="RU003783"/>
    </source>
</evidence>
<evidence type="ECO:0000256" key="10">
    <source>
        <dbReference type="HAMAP-Rule" id="MF_00185"/>
    </source>
</evidence>
<reference evidence="16" key="1">
    <citation type="submission" date="2016-04" db="EMBL/GenBank/DDBJ databases">
        <title>Complete Genome Sequences of Twelve Strains of a Stable Defined Moderately Diverse Mouse Microbiota 2 (sDMDMm2).</title>
        <authorList>
            <person name="Uchimura Y."/>
            <person name="Wyss M."/>
            <person name="Brugiroux S."/>
            <person name="Limenitakis J.P."/>
            <person name="Stecher B."/>
            <person name="McCoy K.D."/>
            <person name="Macpherson A.J."/>
        </authorList>
    </citation>
    <scope>NUCLEOTIDE SEQUENCE [LARGE SCALE GENOMIC DNA]</scope>
    <source>
        <strain evidence="16">YL27</strain>
    </source>
</reference>
<dbReference type="PANTHER" id="PTHR11088">
    <property type="entry name" value="TRNA DIMETHYLALLYLTRANSFERASE"/>
    <property type="match status" value="1"/>
</dbReference>
<dbReference type="GO" id="GO:0052381">
    <property type="term" value="F:tRNA dimethylallyltransferase activity"/>
    <property type="evidence" value="ECO:0007669"/>
    <property type="project" value="UniProtKB-UniRule"/>
</dbReference>
<dbReference type="InterPro" id="IPR018022">
    <property type="entry name" value="IPT"/>
</dbReference>
<comment type="function">
    <text evidence="2 10 12">Catalyzes the transfer of a dimethylallyl group onto the adenine at position 37 in tRNAs that read codons beginning with uridine, leading to the formation of N6-(dimethylallyl)adenosine (i(6)A).</text>
</comment>
<evidence type="ECO:0000256" key="1">
    <source>
        <dbReference type="ARBA" id="ARBA00001946"/>
    </source>
</evidence>
<dbReference type="GO" id="GO:0006400">
    <property type="term" value="P:tRNA modification"/>
    <property type="evidence" value="ECO:0007669"/>
    <property type="project" value="TreeGrafter"/>
</dbReference>
<dbReference type="EC" id="2.5.1.75" evidence="10"/>
<evidence type="ECO:0000313" key="14">
    <source>
        <dbReference type="EMBL" id="ANU62672.1"/>
    </source>
</evidence>
<name>A0A1B1S792_9BACT</name>
<keyword evidence="6 10" id="KW-0547">Nucleotide-binding</keyword>
<dbReference type="InterPro" id="IPR027417">
    <property type="entry name" value="P-loop_NTPase"/>
</dbReference>
<dbReference type="EMBL" id="CP015402">
    <property type="protein sequence ID" value="ANU62672.1"/>
    <property type="molecule type" value="Genomic_DNA"/>
</dbReference>
<accession>A0A1B1S792</accession>
<comment type="subunit">
    <text evidence="10">Monomer.</text>
</comment>
<dbReference type="Pfam" id="PF01715">
    <property type="entry name" value="IPPT"/>
    <property type="match status" value="1"/>
</dbReference>
<dbReference type="SUPFAM" id="SSF52540">
    <property type="entry name" value="P-loop containing nucleoside triphosphate hydrolases"/>
    <property type="match status" value="2"/>
</dbReference>
<protein>
    <recommendedName>
        <fullName evidence="10">tRNA dimethylallyltransferase</fullName>
        <ecNumber evidence="10">2.5.1.75</ecNumber>
    </recommendedName>
    <alternativeName>
        <fullName evidence="10">Dimethylallyl diphosphate:tRNA dimethylallyltransferase</fullName>
        <shortName evidence="10">DMAPP:tRNA dimethylallyltransferase</shortName>
        <shortName evidence="10">DMATase</shortName>
    </alternativeName>
    <alternativeName>
        <fullName evidence="10">Isopentenyl-diphosphate:tRNA isopentenyltransferase</fullName>
        <shortName evidence="10">IPP transferase</shortName>
        <shortName evidence="10">IPPT</shortName>
        <shortName evidence="10">IPTase</shortName>
    </alternativeName>
</protein>
<evidence type="ECO:0000256" key="6">
    <source>
        <dbReference type="ARBA" id="ARBA00022741"/>
    </source>
</evidence>
<evidence type="ECO:0000256" key="3">
    <source>
        <dbReference type="ARBA" id="ARBA00005842"/>
    </source>
</evidence>
<accession>A0A1Z2XEG7</accession>
<evidence type="ECO:0000256" key="12">
    <source>
        <dbReference type="RuleBase" id="RU003784"/>
    </source>
</evidence>
<dbReference type="HAMAP" id="MF_00185">
    <property type="entry name" value="IPP_trans"/>
    <property type="match status" value="1"/>
</dbReference>
<comment type="catalytic activity">
    <reaction evidence="9 10 11">
        <text>adenosine(37) in tRNA + dimethylallyl diphosphate = N(6)-dimethylallyladenosine(37) in tRNA + diphosphate</text>
        <dbReference type="Rhea" id="RHEA:26482"/>
        <dbReference type="Rhea" id="RHEA-COMP:10162"/>
        <dbReference type="Rhea" id="RHEA-COMP:10375"/>
        <dbReference type="ChEBI" id="CHEBI:33019"/>
        <dbReference type="ChEBI" id="CHEBI:57623"/>
        <dbReference type="ChEBI" id="CHEBI:74411"/>
        <dbReference type="ChEBI" id="CHEBI:74415"/>
        <dbReference type="EC" id="2.5.1.75"/>
    </reaction>
</comment>
<dbReference type="RefSeq" id="WP_068960056.1">
    <property type="nucleotide sequence ID" value="NZ_CAJTAP010000002.1"/>
</dbReference>
<proteinExistence type="inferred from homology"/>
<feature type="binding site" evidence="10">
    <location>
        <begin position="10"/>
        <end position="17"/>
    </location>
    <ligand>
        <name>ATP</name>
        <dbReference type="ChEBI" id="CHEBI:30616"/>
    </ligand>
</feature>
<dbReference type="NCBIfam" id="TIGR00174">
    <property type="entry name" value="miaA"/>
    <property type="match status" value="1"/>
</dbReference>
<evidence type="ECO:0000256" key="4">
    <source>
        <dbReference type="ARBA" id="ARBA00022679"/>
    </source>
</evidence>
<dbReference type="Gene3D" id="3.40.50.300">
    <property type="entry name" value="P-loop containing nucleotide triphosphate hydrolases"/>
    <property type="match status" value="1"/>
</dbReference>
<feature type="site" description="Interaction with substrate tRNA" evidence="10">
    <location>
        <position position="101"/>
    </location>
</feature>
<evidence type="ECO:0000313" key="15">
    <source>
        <dbReference type="EMBL" id="TGY71484.1"/>
    </source>
</evidence>
<evidence type="ECO:0000256" key="7">
    <source>
        <dbReference type="ARBA" id="ARBA00022840"/>
    </source>
</evidence>
<comment type="caution">
    <text evidence="10">Lacks conserved residue(s) required for the propagation of feature annotation.</text>
</comment>
<dbReference type="GeneID" id="65535674"/>
<feature type="site" description="Interaction with substrate tRNA" evidence="10">
    <location>
        <position position="123"/>
    </location>
</feature>
<gene>
    <name evidence="10 15" type="primary">miaA</name>
    <name evidence="14" type="ORF">A4V02_02315</name>
    <name evidence="15" type="ORF">E5333_11295</name>
</gene>
<reference evidence="14" key="2">
    <citation type="submission" date="2017-04" db="EMBL/GenBank/DDBJ databases">
        <title>Complete Genome Sequences of Twelve Strains of a Stable Defined Moderately Diverse Mouse Microbiota 2 (sDMDMm2).</title>
        <authorList>
            <person name="Uchimura Y."/>
            <person name="Wyss M."/>
            <person name="Brugiroux S."/>
            <person name="Limenitakis J.P."/>
            <person name="Stecher B."/>
            <person name="McCoy K.D."/>
            <person name="Macpherson A.J."/>
        </authorList>
    </citation>
    <scope>NUCLEOTIDE SEQUENCE</scope>
    <source>
        <strain evidence="14">YL27</strain>
    </source>
</reference>
<dbReference type="InterPro" id="IPR039657">
    <property type="entry name" value="Dimethylallyltransferase"/>
</dbReference>
<keyword evidence="8 10" id="KW-0460">Magnesium</keyword>
<sequence>MKPLLIVVTGPTGSGKTSLAIEIAQTLHCDIISADSRQLFRDIPIGTAAPSPEELAAARHHFIGTLALDEYYSAARFEEDVMALLPRLFQRDGCAVMCGGSMMYVDAVCRGIDELPTVSPQVRADTLALYQRDGLEGLRATLRNLDPEYLAGADLSNPRRLIHAIEISIEAGVPYSSLRVGAVRERPFRTLKFIIDHPREVLFSRINTRVDRMMADGLLDEARKVYPMRSLNSLNTVGFKEMFAYLDGEMDYDTAVARIKKNTRVYAKKQLTWLKRDPSVIHLDPSHPLLPQAMAQIGPAMPSPPTDRPEI</sequence>
<dbReference type="KEGG" id="pary:A4V02_02315"/>
<comment type="cofactor">
    <cofactor evidence="1 10">
        <name>Mg(2+)</name>
        <dbReference type="ChEBI" id="CHEBI:18420"/>
    </cofactor>
</comment>
<comment type="similarity">
    <text evidence="3 10 13">Belongs to the IPP transferase family.</text>
</comment>
<keyword evidence="16" id="KW-1185">Reference proteome</keyword>
<dbReference type="Proteomes" id="UP000186351">
    <property type="component" value="Chromosome"/>
</dbReference>
<dbReference type="Gene3D" id="1.10.20.140">
    <property type="match status" value="1"/>
</dbReference>
<dbReference type="PANTHER" id="PTHR11088:SF60">
    <property type="entry name" value="TRNA DIMETHYLALLYLTRANSFERASE"/>
    <property type="match status" value="1"/>
</dbReference>
<keyword evidence="5 10" id="KW-0819">tRNA processing</keyword>
<organism evidence="14 16">
    <name type="scientific">Muribaculum intestinale</name>
    <dbReference type="NCBI Taxonomy" id="1796646"/>
    <lineage>
        <taxon>Bacteria</taxon>
        <taxon>Pseudomonadati</taxon>
        <taxon>Bacteroidota</taxon>
        <taxon>Bacteroidia</taxon>
        <taxon>Bacteroidales</taxon>
        <taxon>Muribaculaceae</taxon>
        <taxon>Muribaculum</taxon>
    </lineage>
</organism>
<evidence type="ECO:0000256" key="5">
    <source>
        <dbReference type="ARBA" id="ARBA00022694"/>
    </source>
</evidence>
<feature type="binding site" evidence="10">
    <location>
        <begin position="12"/>
        <end position="17"/>
    </location>
    <ligand>
        <name>substrate</name>
    </ligand>
</feature>
<evidence type="ECO:0000256" key="9">
    <source>
        <dbReference type="ARBA" id="ARBA00049563"/>
    </source>
</evidence>
<dbReference type="EMBL" id="SRYD01000049">
    <property type="protein sequence ID" value="TGY71484.1"/>
    <property type="molecule type" value="Genomic_DNA"/>
</dbReference>
<feature type="region of interest" description="Interaction with substrate tRNA" evidence="10">
    <location>
        <begin position="35"/>
        <end position="38"/>
    </location>
</feature>
<dbReference type="STRING" id="1796646.A4V02_02315"/>
<reference evidence="15 17" key="3">
    <citation type="submission" date="2019-04" db="EMBL/GenBank/DDBJ databases">
        <title>Microbes associate with the intestines of laboratory mice.</title>
        <authorList>
            <person name="Navarre W."/>
            <person name="Wong E."/>
            <person name="Huang K."/>
            <person name="Tropini C."/>
            <person name="Ng K."/>
            <person name="Yu B."/>
        </authorList>
    </citation>
    <scope>NUCLEOTIDE SEQUENCE [LARGE SCALE GENOMIC DNA]</scope>
    <source>
        <strain evidence="15 17">NM06_A21</strain>
    </source>
</reference>
<keyword evidence="7 10" id="KW-0067">ATP-binding</keyword>
<evidence type="ECO:0000256" key="2">
    <source>
        <dbReference type="ARBA" id="ARBA00003213"/>
    </source>
</evidence>
<evidence type="ECO:0000256" key="13">
    <source>
        <dbReference type="RuleBase" id="RU003785"/>
    </source>
</evidence>
<dbReference type="GO" id="GO:0005524">
    <property type="term" value="F:ATP binding"/>
    <property type="evidence" value="ECO:0007669"/>
    <property type="project" value="UniProtKB-UniRule"/>
</dbReference>
<dbReference type="AlphaFoldDB" id="A0A1B1S792"/>
<evidence type="ECO:0000313" key="16">
    <source>
        <dbReference type="Proteomes" id="UP000186351"/>
    </source>
</evidence>
<dbReference type="OrthoDB" id="9776390at2"/>
<dbReference type="Proteomes" id="UP000306630">
    <property type="component" value="Unassembled WGS sequence"/>
</dbReference>
<keyword evidence="4 10" id="KW-0808">Transferase</keyword>